<evidence type="ECO:0000256" key="1">
    <source>
        <dbReference type="ARBA" id="ARBA00009183"/>
    </source>
</evidence>
<evidence type="ECO:0000256" key="3">
    <source>
        <dbReference type="ARBA" id="ARBA00022827"/>
    </source>
</evidence>
<dbReference type="PANTHER" id="PTHR23023">
    <property type="entry name" value="DIMETHYLANILINE MONOOXYGENASE"/>
    <property type="match status" value="1"/>
</dbReference>
<dbReference type="GO" id="GO:0050660">
    <property type="term" value="F:flavin adenine dinucleotide binding"/>
    <property type="evidence" value="ECO:0007669"/>
    <property type="project" value="InterPro"/>
</dbReference>
<dbReference type="EC" id="1.-.-.-" evidence="5"/>
<evidence type="ECO:0000313" key="6">
    <source>
        <dbReference type="EMBL" id="KAD3642192.1"/>
    </source>
</evidence>
<dbReference type="GO" id="GO:0004499">
    <property type="term" value="F:N,N-dimethylaniline monooxygenase activity"/>
    <property type="evidence" value="ECO:0007669"/>
    <property type="project" value="InterPro"/>
</dbReference>
<evidence type="ECO:0000313" key="7">
    <source>
        <dbReference type="Proteomes" id="UP000326396"/>
    </source>
</evidence>
<accession>A0A5N6MQ72</accession>
<name>A0A5N6MQ72_9ASTR</name>
<dbReference type="EMBL" id="SZYD01000015">
    <property type="protein sequence ID" value="KAD3642192.1"/>
    <property type="molecule type" value="Genomic_DNA"/>
</dbReference>
<keyword evidence="7" id="KW-1185">Reference proteome</keyword>
<dbReference type="OrthoDB" id="66881at2759"/>
<dbReference type="AlphaFoldDB" id="A0A5N6MQ72"/>
<dbReference type="InterPro" id="IPR050346">
    <property type="entry name" value="FMO-like"/>
</dbReference>
<gene>
    <name evidence="6" type="ORF">E3N88_31416</name>
</gene>
<dbReference type="Proteomes" id="UP000326396">
    <property type="component" value="Linkage Group LG5"/>
</dbReference>
<evidence type="ECO:0000256" key="4">
    <source>
        <dbReference type="ARBA" id="ARBA00023002"/>
    </source>
</evidence>
<dbReference type="Gene3D" id="3.50.50.60">
    <property type="entry name" value="FAD/NAD(P)-binding domain"/>
    <property type="match status" value="1"/>
</dbReference>
<keyword evidence="3 5" id="KW-0274">FAD</keyword>
<comment type="cofactor">
    <cofactor evidence="5">
        <name>FAD</name>
        <dbReference type="ChEBI" id="CHEBI:57692"/>
    </cofactor>
</comment>
<keyword evidence="5" id="KW-0503">Monooxygenase</keyword>
<dbReference type="GO" id="GO:0050661">
    <property type="term" value="F:NADP binding"/>
    <property type="evidence" value="ECO:0007669"/>
    <property type="project" value="InterPro"/>
</dbReference>
<comment type="similarity">
    <text evidence="1 5">Belongs to the FMO family.</text>
</comment>
<evidence type="ECO:0000256" key="2">
    <source>
        <dbReference type="ARBA" id="ARBA00022630"/>
    </source>
</evidence>
<keyword evidence="2 5" id="KW-0285">Flavoprotein</keyword>
<protein>
    <recommendedName>
        <fullName evidence="5">Flavin-containing monooxygenase</fullName>
        <ecNumber evidence="5">1.-.-.-</ecNumber>
    </recommendedName>
</protein>
<evidence type="ECO:0000256" key="5">
    <source>
        <dbReference type="RuleBase" id="RU361177"/>
    </source>
</evidence>
<dbReference type="InterPro" id="IPR036188">
    <property type="entry name" value="FAD/NAD-bd_sf"/>
</dbReference>
<dbReference type="SUPFAM" id="SSF51905">
    <property type="entry name" value="FAD/NAD(P)-binding domain"/>
    <property type="match status" value="1"/>
</dbReference>
<organism evidence="6 7">
    <name type="scientific">Mikania micrantha</name>
    <name type="common">bitter vine</name>
    <dbReference type="NCBI Taxonomy" id="192012"/>
    <lineage>
        <taxon>Eukaryota</taxon>
        <taxon>Viridiplantae</taxon>
        <taxon>Streptophyta</taxon>
        <taxon>Embryophyta</taxon>
        <taxon>Tracheophyta</taxon>
        <taxon>Spermatophyta</taxon>
        <taxon>Magnoliopsida</taxon>
        <taxon>eudicotyledons</taxon>
        <taxon>Gunneridae</taxon>
        <taxon>Pentapetalae</taxon>
        <taxon>asterids</taxon>
        <taxon>campanulids</taxon>
        <taxon>Asterales</taxon>
        <taxon>Asteraceae</taxon>
        <taxon>Asteroideae</taxon>
        <taxon>Heliantheae alliance</taxon>
        <taxon>Eupatorieae</taxon>
        <taxon>Mikania</taxon>
    </lineage>
</organism>
<dbReference type="Pfam" id="PF00743">
    <property type="entry name" value="FMO-like"/>
    <property type="match status" value="1"/>
</dbReference>
<dbReference type="InterPro" id="IPR020946">
    <property type="entry name" value="Flavin_mOase-like"/>
</dbReference>
<comment type="caution">
    <text evidence="6">The sequence shown here is derived from an EMBL/GenBank/DDBJ whole genome shotgun (WGS) entry which is preliminary data.</text>
</comment>
<keyword evidence="4 5" id="KW-0560">Oxidoreductase</keyword>
<proteinExistence type="inferred from homology"/>
<reference evidence="6 7" key="1">
    <citation type="submission" date="2019-05" db="EMBL/GenBank/DDBJ databases">
        <title>Mikania micrantha, genome provides insights into the molecular mechanism of rapid growth.</title>
        <authorList>
            <person name="Liu B."/>
        </authorList>
    </citation>
    <scope>NUCLEOTIDE SEQUENCE [LARGE SCALE GENOMIC DNA]</scope>
    <source>
        <strain evidence="6">NLD-2019</strain>
        <tissue evidence="6">Leaf</tissue>
    </source>
</reference>
<sequence>MVMDKKQIAIIGAGVSGLTAWKHRLSKGFNPIVFESESQVGGVWTKTIRTTRLQLPKEMYQFSDFPWPPSVMDTFPTQQQTEKEKEIERTDERRLLIERTELKKEDRQRQRENRTSYARQKKPLVFKHFRCELFEKEKKVILVLSLAGDQNESKKLAGSKFMSCMTP</sequence>